<sequence length="102" mass="11131">MKSVIISADNVTNLGMRLAGITGLVAKNEAEMKRAFKAATIDDTLGVVIITEEVFNTIKDEVTKHKDKGKKPLVVTIPGRKGLEDKDFLMKYIKGSIGIKVD</sequence>
<name>A0A133N054_FINMA</name>
<proteinExistence type="inferred from homology"/>
<evidence type="ECO:0000256" key="2">
    <source>
        <dbReference type="ARBA" id="ARBA00022448"/>
    </source>
</evidence>
<dbReference type="EMBL" id="JAHAIK010000007">
    <property type="protein sequence ID" value="MBS5964712.1"/>
    <property type="molecule type" value="Genomic_DNA"/>
</dbReference>
<dbReference type="GO" id="GO:0046961">
    <property type="term" value="F:proton-transporting ATPase activity, rotational mechanism"/>
    <property type="evidence" value="ECO:0007669"/>
    <property type="project" value="InterPro"/>
</dbReference>
<dbReference type="Pfam" id="PF01990">
    <property type="entry name" value="ATP-synt_F"/>
    <property type="match status" value="1"/>
</dbReference>
<dbReference type="InterPro" id="IPR036906">
    <property type="entry name" value="ATPase_V1_fsu_sf"/>
</dbReference>
<reference evidence="4" key="3">
    <citation type="submission" date="2021-02" db="EMBL/GenBank/DDBJ databases">
        <title>Infant gut strain persistence is associated with maternal origin, phylogeny, and functional potential including surface adhesion and iron acquisition.</title>
        <authorList>
            <person name="Lou Y.C."/>
        </authorList>
    </citation>
    <scope>NUCLEOTIDE SEQUENCE</scope>
    <source>
        <strain evidence="4">L3_058_000G1_dasL3_058_000G1_concoct_72</strain>
    </source>
</reference>
<organism evidence="4 7">
    <name type="scientific">Finegoldia magna</name>
    <name type="common">Peptostreptococcus magnus</name>
    <dbReference type="NCBI Taxonomy" id="1260"/>
    <lineage>
        <taxon>Bacteria</taxon>
        <taxon>Bacillati</taxon>
        <taxon>Bacillota</taxon>
        <taxon>Tissierellia</taxon>
        <taxon>Tissierellales</taxon>
        <taxon>Peptoniphilaceae</taxon>
        <taxon>Finegoldia</taxon>
    </lineage>
</organism>
<dbReference type="SUPFAM" id="SSF159468">
    <property type="entry name" value="AtpF-like"/>
    <property type="match status" value="1"/>
</dbReference>
<comment type="caution">
    <text evidence="4">The sequence shown here is derived from an EMBL/GenBank/DDBJ whole genome shotgun (WGS) entry which is preliminary data.</text>
</comment>
<comment type="similarity">
    <text evidence="1">Belongs to the V-ATPase F subunit family.</text>
</comment>
<dbReference type="EMBL" id="NDYE01000016">
    <property type="protein sequence ID" value="OXZ31517.1"/>
    <property type="molecule type" value="Genomic_DNA"/>
</dbReference>
<dbReference type="GeneID" id="60840561"/>
<dbReference type="RefSeq" id="WP_060790370.1">
    <property type="nucleotide sequence ID" value="NZ_AP031486.1"/>
</dbReference>
<dbReference type="Proteomes" id="UP000215546">
    <property type="component" value="Unassembled WGS sequence"/>
</dbReference>
<protein>
    <submittedName>
        <fullName evidence="4">V-type ATP synthase subunit F</fullName>
    </submittedName>
</protein>
<accession>A0A133N054</accession>
<evidence type="ECO:0000256" key="1">
    <source>
        <dbReference type="ARBA" id="ARBA00010148"/>
    </source>
</evidence>
<evidence type="ECO:0000313" key="4">
    <source>
        <dbReference type="EMBL" id="MBS5964712.1"/>
    </source>
</evidence>
<evidence type="ECO:0000256" key="3">
    <source>
        <dbReference type="ARBA" id="ARBA00023065"/>
    </source>
</evidence>
<dbReference type="InterPro" id="IPR008218">
    <property type="entry name" value="ATPase_V1-cplx_f_g_su"/>
</dbReference>
<keyword evidence="2" id="KW-0813">Transport</keyword>
<gene>
    <name evidence="5" type="ORF">B9N55_07740</name>
    <name evidence="4" type="ORF">KIA07_03480</name>
</gene>
<evidence type="ECO:0000313" key="6">
    <source>
        <dbReference type="Proteomes" id="UP000215546"/>
    </source>
</evidence>
<keyword evidence="3" id="KW-0406">Ion transport</keyword>
<dbReference type="Proteomes" id="UP000730862">
    <property type="component" value="Unassembled WGS sequence"/>
</dbReference>
<dbReference type="AlphaFoldDB" id="A0A133N054"/>
<reference evidence="5" key="1">
    <citation type="journal article" date="2017" name="J. Clin. Microbiol.">
        <title>Finegoldia magna Isolated from Orthopedic Joint Implant-Associated Infections.</title>
        <authorList>
            <person name="Soderquist B."/>
            <person name="Bjorklund S."/>
            <person name="Hellmark B."/>
            <person name="Jensen A."/>
            <person name="Bruggemann H."/>
        </authorList>
    </citation>
    <scope>NUCLEOTIDE SEQUENCE</scope>
    <source>
        <strain evidence="5">12T273</strain>
    </source>
</reference>
<evidence type="ECO:0000313" key="5">
    <source>
        <dbReference type="EMBL" id="OXZ31517.1"/>
    </source>
</evidence>
<reference evidence="6" key="2">
    <citation type="submission" date="2017-04" db="EMBL/GenBank/DDBJ databases">
        <title>Finegoldia magna isolated from orthopedic joint implant-associated infections.</title>
        <authorList>
            <person name="Bjorklund S."/>
            <person name="Bruggemann H."/>
            <person name="Jensen A."/>
            <person name="Hellmark B."/>
            <person name="Soderquist B."/>
        </authorList>
    </citation>
    <scope>NUCLEOTIDE SEQUENCE [LARGE SCALE GENOMIC DNA]</scope>
    <source>
        <strain evidence="6">12T273</strain>
    </source>
</reference>
<dbReference type="Gene3D" id="3.40.50.10580">
    <property type="entry name" value="ATPase, V1 complex, subunit F"/>
    <property type="match status" value="1"/>
</dbReference>
<evidence type="ECO:0000313" key="7">
    <source>
        <dbReference type="Proteomes" id="UP000730862"/>
    </source>
</evidence>